<organism evidence="2 3">
    <name type="scientific">Lentzea miocenica</name>
    <dbReference type="NCBI Taxonomy" id="3095431"/>
    <lineage>
        <taxon>Bacteria</taxon>
        <taxon>Bacillati</taxon>
        <taxon>Actinomycetota</taxon>
        <taxon>Actinomycetes</taxon>
        <taxon>Pseudonocardiales</taxon>
        <taxon>Pseudonocardiaceae</taxon>
        <taxon>Lentzea</taxon>
    </lineage>
</organism>
<feature type="domain" description="Protein-arginine deiminase C-terminal" evidence="1">
    <location>
        <begin position="2"/>
        <end position="54"/>
    </location>
</feature>
<reference evidence="2 3" key="2">
    <citation type="submission" date="2023-11" db="EMBL/GenBank/DDBJ databases">
        <authorList>
            <person name="Lara A.C."/>
            <person name="Chronakova A."/>
        </authorList>
    </citation>
    <scope>NUCLEOTIDE SEQUENCE [LARGE SCALE GENOMIC DNA]</scope>
    <source>
        <strain evidence="2 3">BCCO 10_0856</strain>
    </source>
</reference>
<gene>
    <name evidence="2" type="ORF">SK803_03035</name>
</gene>
<evidence type="ECO:0000313" key="3">
    <source>
        <dbReference type="Proteomes" id="UP001285521"/>
    </source>
</evidence>
<dbReference type="Pfam" id="PF03068">
    <property type="entry name" value="PAD"/>
    <property type="match status" value="1"/>
</dbReference>
<accession>A0ABU4STD4</accession>
<dbReference type="SUPFAM" id="SSF55909">
    <property type="entry name" value="Pentein"/>
    <property type="match status" value="1"/>
</dbReference>
<dbReference type="Gene3D" id="3.75.10.10">
    <property type="entry name" value="L-arginine/glycine Amidinotransferase, Chain A"/>
    <property type="match status" value="1"/>
</dbReference>
<dbReference type="Proteomes" id="UP001285521">
    <property type="component" value="Unassembled WGS sequence"/>
</dbReference>
<evidence type="ECO:0000313" key="2">
    <source>
        <dbReference type="EMBL" id="MDX8029165.1"/>
    </source>
</evidence>
<evidence type="ECO:0000259" key="1">
    <source>
        <dbReference type="Pfam" id="PF03068"/>
    </source>
</evidence>
<protein>
    <submittedName>
        <fullName evidence="2">Protein-arginine deiminase family protein</fullName>
    </submittedName>
</protein>
<name>A0ABU4STD4_9PSEU</name>
<dbReference type="RefSeq" id="WP_319964169.1">
    <property type="nucleotide sequence ID" value="NZ_JAXAVW010000002.1"/>
</dbReference>
<dbReference type="EMBL" id="JAXAVW010000002">
    <property type="protein sequence ID" value="MDX8029165.1"/>
    <property type="molecule type" value="Genomic_DNA"/>
</dbReference>
<comment type="caution">
    <text evidence="2">The sequence shown here is derived from an EMBL/GenBank/DDBJ whole genome shotgun (WGS) entry which is preliminary data.</text>
</comment>
<reference evidence="2 3" key="1">
    <citation type="submission" date="2023-11" db="EMBL/GenBank/DDBJ databases">
        <title>Lentzea sokolovensis, sp. nov., Lentzea kristufkii, sp. nov., and Lentzea miocenensis, sp. nov., rare actinobacteria from Sokolov Coal Basin, Miocene lacustrine sediment, Czech Republic.</title>
        <authorList>
            <person name="Lara A."/>
            <person name="Kotroba L."/>
            <person name="Nouioui I."/>
            <person name="Neumann-Schaal M."/>
            <person name="Mast Y."/>
            <person name="Chronakova A."/>
        </authorList>
    </citation>
    <scope>NUCLEOTIDE SEQUENCE [LARGE SCALE GENOMIC DNA]</scope>
    <source>
        <strain evidence="2 3">BCCO 10_0856</strain>
    </source>
</reference>
<proteinExistence type="predicted"/>
<keyword evidence="3" id="KW-1185">Reference proteome</keyword>
<sequence length="56" mass="6465">MDGADLFKGKAEQALARTPVRVKWVEDWEFLHQGLGEVHCGTNAFREPTHADWWRA</sequence>
<dbReference type="InterPro" id="IPR013530">
    <property type="entry name" value="PAD_C"/>
</dbReference>